<keyword evidence="2" id="KW-1185">Reference proteome</keyword>
<gene>
    <name evidence="1" type="ORF">L2E82_15507</name>
</gene>
<evidence type="ECO:0000313" key="1">
    <source>
        <dbReference type="EMBL" id="KAI3765472.1"/>
    </source>
</evidence>
<evidence type="ECO:0000313" key="2">
    <source>
        <dbReference type="Proteomes" id="UP001055811"/>
    </source>
</evidence>
<sequence length="565" mass="65194">MAFEKYDIFPYLARSPAHHSISKDDWDPRVWSQNRRTGFEANLQLSVFRHENSPRWRCSKGLKASELSIPSGGSSVMMMIMKKLRTPYLVSWDEFCCASSRGFRVLCYSTQTLTPNHVATTSPTTVPTTLYHRLVRFREPSVVPVLDQWVGEGRPVDQEDLHKIIKQLRKFSRYKHALQICQWMNDKPYLDVSHKSISVELDLISKVYGLKQAEEFFNKIPNNLRVWQVYGALLNCYAEAKSLEKAESTMQKMRDLGYSHSLTYNVMMGLYSTMLKYEKLDLLMDEMEQKGIHLDKFTYGIRLNAYAKTLEIPKMEKLLLKMEADPEIQMEWHAYTTVANGYLKAGDQENLEKAVILLKKSEYLIRPSQKKIAYEILITLYASAGRKSDVYRVWGLYKNMGKFYNHGYLCMMSSLAKLDCIDDVAKLYDEWESGRVYFDYQIPNLVITVYCKKRLLEKAEGLVERLVEAGHEPNASTWSRMALGYVKSGGMEKAVDAMRKSILGSYKGWSVDTVTLSAILEFLDRNGNVDEAKEMVELLERKGHLSEEVCESIKKKLTRTSAMEC</sequence>
<proteinExistence type="predicted"/>
<organism evidence="1 2">
    <name type="scientific">Cichorium intybus</name>
    <name type="common">Chicory</name>
    <dbReference type="NCBI Taxonomy" id="13427"/>
    <lineage>
        <taxon>Eukaryota</taxon>
        <taxon>Viridiplantae</taxon>
        <taxon>Streptophyta</taxon>
        <taxon>Embryophyta</taxon>
        <taxon>Tracheophyta</taxon>
        <taxon>Spermatophyta</taxon>
        <taxon>Magnoliopsida</taxon>
        <taxon>eudicotyledons</taxon>
        <taxon>Gunneridae</taxon>
        <taxon>Pentapetalae</taxon>
        <taxon>asterids</taxon>
        <taxon>campanulids</taxon>
        <taxon>Asterales</taxon>
        <taxon>Asteraceae</taxon>
        <taxon>Cichorioideae</taxon>
        <taxon>Cichorieae</taxon>
        <taxon>Cichoriinae</taxon>
        <taxon>Cichorium</taxon>
    </lineage>
</organism>
<reference evidence="2" key="1">
    <citation type="journal article" date="2022" name="Mol. Ecol. Resour.">
        <title>The genomes of chicory, endive, great burdock and yacon provide insights into Asteraceae palaeo-polyploidization history and plant inulin production.</title>
        <authorList>
            <person name="Fan W."/>
            <person name="Wang S."/>
            <person name="Wang H."/>
            <person name="Wang A."/>
            <person name="Jiang F."/>
            <person name="Liu H."/>
            <person name="Zhao H."/>
            <person name="Xu D."/>
            <person name="Zhang Y."/>
        </authorList>
    </citation>
    <scope>NUCLEOTIDE SEQUENCE [LARGE SCALE GENOMIC DNA]</scope>
    <source>
        <strain evidence="2">cv. Punajuju</strain>
    </source>
</reference>
<dbReference type="Proteomes" id="UP001055811">
    <property type="component" value="Linkage Group LG03"/>
</dbReference>
<reference evidence="1 2" key="2">
    <citation type="journal article" date="2022" name="Mol. Ecol. Resour.">
        <title>The genomes of chicory, endive, great burdock and yacon provide insights into Asteraceae paleo-polyploidization history and plant inulin production.</title>
        <authorList>
            <person name="Fan W."/>
            <person name="Wang S."/>
            <person name="Wang H."/>
            <person name="Wang A."/>
            <person name="Jiang F."/>
            <person name="Liu H."/>
            <person name="Zhao H."/>
            <person name="Xu D."/>
            <person name="Zhang Y."/>
        </authorList>
    </citation>
    <scope>NUCLEOTIDE SEQUENCE [LARGE SCALE GENOMIC DNA]</scope>
    <source>
        <strain evidence="2">cv. Punajuju</strain>
        <tissue evidence="1">Leaves</tissue>
    </source>
</reference>
<protein>
    <submittedName>
        <fullName evidence="1">Uncharacterized protein</fullName>
    </submittedName>
</protein>
<comment type="caution">
    <text evidence="1">The sequence shown here is derived from an EMBL/GenBank/DDBJ whole genome shotgun (WGS) entry which is preliminary data.</text>
</comment>
<name>A0ACB9F2Z9_CICIN</name>
<accession>A0ACB9F2Z9</accession>
<dbReference type="EMBL" id="CM042011">
    <property type="protein sequence ID" value="KAI3765472.1"/>
    <property type="molecule type" value="Genomic_DNA"/>
</dbReference>